<proteinExistence type="predicted"/>
<feature type="region of interest" description="Disordered" evidence="1">
    <location>
        <begin position="1"/>
        <end position="20"/>
    </location>
</feature>
<protein>
    <submittedName>
        <fullName evidence="2">Uncharacterized protein</fullName>
    </submittedName>
</protein>
<comment type="caution">
    <text evidence="2">The sequence shown here is derived from an EMBL/GenBank/DDBJ whole genome shotgun (WGS) entry which is preliminary data.</text>
</comment>
<dbReference type="Proteomes" id="UP001187343">
    <property type="component" value="Unassembled WGS sequence"/>
</dbReference>
<dbReference type="AlphaFoldDB" id="A0AA88TEC0"/>
<gene>
    <name evidence="2" type="ORF">Q8A67_020820</name>
</gene>
<feature type="compositionally biased region" description="Polar residues" evidence="1">
    <location>
        <begin position="1"/>
        <end position="12"/>
    </location>
</feature>
<dbReference type="EMBL" id="JAUYZG010000020">
    <property type="protein sequence ID" value="KAK2876724.1"/>
    <property type="molecule type" value="Genomic_DNA"/>
</dbReference>
<accession>A0AA88TEC0</accession>
<organism evidence="2 3">
    <name type="scientific">Cirrhinus molitorella</name>
    <name type="common">mud carp</name>
    <dbReference type="NCBI Taxonomy" id="172907"/>
    <lineage>
        <taxon>Eukaryota</taxon>
        <taxon>Metazoa</taxon>
        <taxon>Chordata</taxon>
        <taxon>Craniata</taxon>
        <taxon>Vertebrata</taxon>
        <taxon>Euteleostomi</taxon>
        <taxon>Actinopterygii</taxon>
        <taxon>Neopterygii</taxon>
        <taxon>Teleostei</taxon>
        <taxon>Ostariophysi</taxon>
        <taxon>Cypriniformes</taxon>
        <taxon>Cyprinidae</taxon>
        <taxon>Labeoninae</taxon>
        <taxon>Labeonini</taxon>
        <taxon>Cirrhinus</taxon>
    </lineage>
</organism>
<name>A0AA88TEC0_9TELE</name>
<evidence type="ECO:0000256" key="1">
    <source>
        <dbReference type="SAM" id="MobiDB-lite"/>
    </source>
</evidence>
<sequence>MEQMPEQDSTTDFAKRRGKQKRLSLDEYAASLLQWLPSGIAASRAFQKTALAAVTSTGAKASPMLTLQSSCSYPSGLEGLPALIKITAGSGGIRTHASEETGA</sequence>
<evidence type="ECO:0000313" key="2">
    <source>
        <dbReference type="EMBL" id="KAK2876724.1"/>
    </source>
</evidence>
<evidence type="ECO:0000313" key="3">
    <source>
        <dbReference type="Proteomes" id="UP001187343"/>
    </source>
</evidence>
<reference evidence="2" key="1">
    <citation type="submission" date="2023-08" db="EMBL/GenBank/DDBJ databases">
        <title>Chromosome-level Genome Assembly of mud carp (Cirrhinus molitorella).</title>
        <authorList>
            <person name="Liu H."/>
        </authorList>
    </citation>
    <scope>NUCLEOTIDE SEQUENCE</scope>
    <source>
        <strain evidence="2">Prfri</strain>
        <tissue evidence="2">Muscle</tissue>
    </source>
</reference>
<keyword evidence="3" id="KW-1185">Reference proteome</keyword>